<keyword evidence="3 6" id="KW-0479">Metal-binding</keyword>
<keyword evidence="4" id="KW-0249">Electron transport</keyword>
<evidence type="ECO:0000313" key="10">
    <source>
        <dbReference type="Proteomes" id="UP000033202"/>
    </source>
</evidence>
<name>A0A0E9MR00_9SPHN</name>
<feature type="binding site" description="covalent" evidence="7">
    <location>
        <position position="144"/>
    </location>
    <ligand>
        <name>heme c</name>
        <dbReference type="ChEBI" id="CHEBI:61717"/>
    </ligand>
</feature>
<dbReference type="InterPro" id="IPR010980">
    <property type="entry name" value="Cyt_c/b562"/>
</dbReference>
<dbReference type="EMBL" id="BBWU01000039">
    <property type="protein sequence ID" value="GAO39861.1"/>
    <property type="molecule type" value="Genomic_DNA"/>
</dbReference>
<evidence type="ECO:0000256" key="2">
    <source>
        <dbReference type="ARBA" id="ARBA00022617"/>
    </source>
</evidence>
<dbReference type="InterPro" id="IPR015984">
    <property type="entry name" value="Cyt_c_prime_subgr"/>
</dbReference>
<dbReference type="AlphaFoldDB" id="A0A0E9MR00"/>
<reference evidence="9 10" key="1">
    <citation type="submission" date="2015-04" db="EMBL/GenBank/DDBJ databases">
        <title>Whole genome shotgun sequence of Sphingomonas changbaiensis NBRC 104936.</title>
        <authorList>
            <person name="Katano-Makiyama Y."/>
            <person name="Hosoyama A."/>
            <person name="Hashimoto M."/>
            <person name="Noguchi M."/>
            <person name="Tsuchikane K."/>
            <person name="Ohji S."/>
            <person name="Yamazoe A."/>
            <person name="Ichikawa N."/>
            <person name="Kimura A."/>
            <person name="Fujita N."/>
        </authorList>
    </citation>
    <scope>NUCLEOTIDE SEQUENCE [LARGE SCALE GENOMIC DNA]</scope>
    <source>
        <strain evidence="9 10">NBRC 104936</strain>
    </source>
</reference>
<accession>A0A0E9MR00</accession>
<dbReference type="Proteomes" id="UP000033202">
    <property type="component" value="Unassembled WGS sequence"/>
</dbReference>
<dbReference type="GO" id="GO:0005506">
    <property type="term" value="F:iron ion binding"/>
    <property type="evidence" value="ECO:0007669"/>
    <property type="project" value="InterPro"/>
</dbReference>
<dbReference type="PROSITE" id="PS51009">
    <property type="entry name" value="CYTCII"/>
    <property type="match status" value="1"/>
</dbReference>
<keyword evidence="1" id="KW-0813">Transport</keyword>
<evidence type="ECO:0000313" key="9">
    <source>
        <dbReference type="EMBL" id="GAO39861.1"/>
    </source>
</evidence>
<dbReference type="RefSeq" id="WP_052733891.1">
    <property type="nucleotide sequence ID" value="NZ_BBWU01000039.1"/>
</dbReference>
<feature type="binding site" description="covalent" evidence="7">
    <location>
        <position position="147"/>
    </location>
    <ligand>
        <name>heme c</name>
        <dbReference type="ChEBI" id="CHEBI:61717"/>
    </ligand>
</feature>
<evidence type="ECO:0000256" key="1">
    <source>
        <dbReference type="ARBA" id="ARBA00022448"/>
    </source>
</evidence>
<dbReference type="Pfam" id="PF01322">
    <property type="entry name" value="Cytochrom_C_2"/>
    <property type="match status" value="1"/>
</dbReference>
<sequence>MKRVVIIGAAVAVVALVQAAGAAPKPAATVKVPPLAIVEGRHAAMMMSSSAFGAMRAQANADDLKRAVRPAQALNLWAKAIPGMFPAGTNVAPTDALPAVWTDRAGFDAAAQTYVAATAAAVQAATANDKTAFAAALDQVGKSCSACHDKYRKAEEKH</sequence>
<dbReference type="GO" id="GO:0042597">
    <property type="term" value="C:periplasmic space"/>
    <property type="evidence" value="ECO:0007669"/>
    <property type="project" value="InterPro"/>
</dbReference>
<comment type="caution">
    <text evidence="9">The sequence shown here is derived from an EMBL/GenBank/DDBJ whole genome shotgun (WGS) entry which is preliminary data.</text>
</comment>
<dbReference type="InterPro" id="IPR002321">
    <property type="entry name" value="Cyt_c_II"/>
</dbReference>
<keyword evidence="5 6" id="KW-0408">Iron</keyword>
<dbReference type="GO" id="GO:0009055">
    <property type="term" value="F:electron transfer activity"/>
    <property type="evidence" value="ECO:0007669"/>
    <property type="project" value="InterPro"/>
</dbReference>
<gene>
    <name evidence="9" type="ORF">SCH01S_39_01460</name>
</gene>
<proteinExistence type="predicted"/>
<dbReference type="PRINTS" id="PR00608">
    <property type="entry name" value="CYTCHROMECII"/>
</dbReference>
<dbReference type="GO" id="GO:0022900">
    <property type="term" value="P:electron transport chain"/>
    <property type="evidence" value="ECO:0007669"/>
    <property type="project" value="InterPro"/>
</dbReference>
<dbReference type="GO" id="GO:0020037">
    <property type="term" value="F:heme binding"/>
    <property type="evidence" value="ECO:0007669"/>
    <property type="project" value="InterPro"/>
</dbReference>
<evidence type="ECO:0008006" key="11">
    <source>
        <dbReference type="Google" id="ProtNLM"/>
    </source>
</evidence>
<evidence type="ECO:0000256" key="8">
    <source>
        <dbReference type="SAM" id="SignalP"/>
    </source>
</evidence>
<feature type="chain" id="PRO_5002429628" description="Cytochrome c" evidence="8">
    <location>
        <begin position="23"/>
        <end position="158"/>
    </location>
</feature>
<evidence type="ECO:0000256" key="6">
    <source>
        <dbReference type="PIRSR" id="PIRSR000027-1"/>
    </source>
</evidence>
<evidence type="ECO:0000256" key="5">
    <source>
        <dbReference type="ARBA" id="ARBA00023004"/>
    </source>
</evidence>
<dbReference type="PIRSF" id="PIRSF000027">
    <property type="entry name" value="Cytc_c_prime"/>
    <property type="match status" value="1"/>
</dbReference>
<dbReference type="Gene3D" id="1.20.120.10">
    <property type="entry name" value="Cytochrome c/b562"/>
    <property type="match status" value="1"/>
</dbReference>
<keyword evidence="8" id="KW-0732">Signal</keyword>
<evidence type="ECO:0000256" key="3">
    <source>
        <dbReference type="ARBA" id="ARBA00022723"/>
    </source>
</evidence>
<keyword evidence="2 7" id="KW-0349">Heme</keyword>
<feature type="binding site" description="axial binding residue" evidence="6">
    <location>
        <position position="148"/>
    </location>
    <ligand>
        <name>heme c</name>
        <dbReference type="ChEBI" id="CHEBI:61717"/>
    </ligand>
    <ligandPart>
        <name>Fe</name>
        <dbReference type="ChEBI" id="CHEBI:18248"/>
    </ligandPart>
</feature>
<dbReference type="SUPFAM" id="SSF47175">
    <property type="entry name" value="Cytochromes"/>
    <property type="match status" value="1"/>
</dbReference>
<dbReference type="InterPro" id="IPR012127">
    <property type="entry name" value="Cyt_c_prime"/>
</dbReference>
<protein>
    <recommendedName>
        <fullName evidence="11">Cytochrome c</fullName>
    </recommendedName>
</protein>
<organism evidence="9 10">
    <name type="scientific">Sphingomonas changbaiensis NBRC 104936</name>
    <dbReference type="NCBI Taxonomy" id="1219043"/>
    <lineage>
        <taxon>Bacteria</taxon>
        <taxon>Pseudomonadati</taxon>
        <taxon>Pseudomonadota</taxon>
        <taxon>Alphaproteobacteria</taxon>
        <taxon>Sphingomonadales</taxon>
        <taxon>Sphingomonadaceae</taxon>
        <taxon>Sphingomonas</taxon>
    </lineage>
</organism>
<evidence type="ECO:0000256" key="7">
    <source>
        <dbReference type="PIRSR" id="PIRSR000027-2"/>
    </source>
</evidence>
<evidence type="ECO:0000256" key="4">
    <source>
        <dbReference type="ARBA" id="ARBA00022982"/>
    </source>
</evidence>
<comment type="PTM">
    <text evidence="7">Binds 1 heme group per subunit.</text>
</comment>
<feature type="signal peptide" evidence="8">
    <location>
        <begin position="1"/>
        <end position="22"/>
    </location>
</feature>
<keyword evidence="10" id="KW-1185">Reference proteome</keyword>